<dbReference type="InParanoid" id="A0A2U3WF53"/>
<protein>
    <submittedName>
        <fullName evidence="3">Uncharacterized protein C1orf194 homolog</fullName>
    </submittedName>
</protein>
<name>A0A2U3WF53_ODORO</name>
<feature type="region of interest" description="Disordered" evidence="1">
    <location>
        <begin position="1"/>
        <end position="21"/>
    </location>
</feature>
<evidence type="ECO:0000313" key="3">
    <source>
        <dbReference type="RefSeq" id="XP_004407264.1"/>
    </source>
</evidence>
<organism evidence="2 3">
    <name type="scientific">Odobenus rosmarus divergens</name>
    <name type="common">Pacific walrus</name>
    <dbReference type="NCBI Taxonomy" id="9708"/>
    <lineage>
        <taxon>Eukaryota</taxon>
        <taxon>Metazoa</taxon>
        <taxon>Chordata</taxon>
        <taxon>Craniata</taxon>
        <taxon>Vertebrata</taxon>
        <taxon>Euteleostomi</taxon>
        <taxon>Mammalia</taxon>
        <taxon>Eutheria</taxon>
        <taxon>Laurasiatheria</taxon>
        <taxon>Carnivora</taxon>
        <taxon>Caniformia</taxon>
        <taxon>Pinnipedia</taxon>
        <taxon>Odobenidae</taxon>
        <taxon>Odobenus</taxon>
    </lineage>
</organism>
<dbReference type="Proteomes" id="UP000245340">
    <property type="component" value="Unplaced"/>
</dbReference>
<evidence type="ECO:0000313" key="2">
    <source>
        <dbReference type="Proteomes" id="UP000245340"/>
    </source>
</evidence>
<dbReference type="InterPro" id="IPR022179">
    <property type="entry name" value="CFAP276"/>
</dbReference>
<reference evidence="3" key="1">
    <citation type="submission" date="2025-08" db="UniProtKB">
        <authorList>
            <consortium name="RefSeq"/>
        </authorList>
    </citation>
    <scope>IDENTIFICATION</scope>
</reference>
<keyword evidence="2" id="KW-1185">Reference proteome</keyword>
<dbReference type="RefSeq" id="XP_004407264.1">
    <property type="nucleotide sequence ID" value="XM_004407207.1"/>
</dbReference>
<accession>A0A2U3WF53</accession>
<sequence length="250" mass="27960">MALSPLRSPELPSEGSPALDRQVAPFSKGTHLSHRWRESCWATETGRSKQLGPGILRVRCVRLRGLPIPHTSGSPPHFIMPFTRDPFQHPTLDNDDTFLGKLGASKKLPYKNPAHLAQQQEPWSRLSSAPTITSMRRDIYFFDPEIPKDDLDFRLAALYNHHTGTFKNKSEILLHQETTQDTHGIIKTQFPGELLPPPPPPSITSRANLRHWINPKKESIHSIQGSIVSPHTAATNGGYSRKNDGGFFST</sequence>
<dbReference type="KEGG" id="oro:101377226"/>
<feature type="region of interest" description="Disordered" evidence="1">
    <location>
        <begin position="231"/>
        <end position="250"/>
    </location>
</feature>
<dbReference type="Pfam" id="PF12494">
    <property type="entry name" value="DUF3695"/>
    <property type="match status" value="1"/>
</dbReference>
<evidence type="ECO:0000256" key="1">
    <source>
        <dbReference type="SAM" id="MobiDB-lite"/>
    </source>
</evidence>
<dbReference type="STRING" id="9708.A0A2U3WF53"/>
<gene>
    <name evidence="3" type="primary">LOC101377226</name>
</gene>
<proteinExistence type="predicted"/>
<dbReference type="AlphaFoldDB" id="A0A2U3WF53"/>